<protein>
    <submittedName>
        <fullName evidence="1">Rho guanine nucleotide exchange factor 4</fullName>
    </submittedName>
</protein>
<gene>
    <name evidence="1" type="primary">ARHGEF4</name>
    <name evidence="1" type="ORF">GBF38_017415</name>
</gene>
<sequence>MGIVKVAGEAEEAIAGAEWRRRSAVEDSDGDSRRGGRGDAVWCGGSALRERRRGRGSGAEEEEEEEARGLMARGSGSGRWSRQRMGFFSSMLRCNLPPETQKLISDGSVVYAEALWDHVTMDDQELGFKAGDVIEVVDATNKEWWWGRIMDSEGWFPASFVRLRVNQDEPMEEYLAHLEEAQAGEEDQAGLGLFLGPGLPCKEQMRTNVINEIMSTERDYIKHLKDICEGYIKQCRKRTDMFNEEQLRTIFGNIEDIYRFQRKFLKGLEKKFNKEQPHLSEIGCCFLEHQTDFQIYSEYCNNHPNACVQLSKLMKVNKYVFFFEACRLLQKMIDISLDGFLLTPVQKICKYPLQLAELLKYTNPQHRDYKDVEAALNAMKNVARLINERKRRLENIDKIAQWQSSIEDWEDLLRRDMLYYKGRMDMDHMEVIDVEDGKEKDFNISVKNALKLRSLAGDEVHLLCAKKPEHKQRWLRAFADERIQVQHDRETGFSLTEVQKKQAMLNACKSHPAGKPKAVTRPYYDFLLRQKHPSLPTALPQQQVFMLAEPKRKTSTFWHNIGRLTPFKK</sequence>
<comment type="caution">
    <text evidence="1">The sequence shown here is derived from an EMBL/GenBank/DDBJ whole genome shotgun (WGS) entry which is preliminary data.</text>
</comment>
<reference evidence="1" key="1">
    <citation type="submission" date="2020-04" db="EMBL/GenBank/DDBJ databases">
        <title>A chromosome-scale assembly and high-density genetic map of the yellow drum (Nibea albiflora) genome.</title>
        <authorList>
            <person name="Xu D."/>
            <person name="Zhang W."/>
            <person name="Chen R."/>
            <person name="Tan P."/>
            <person name="Wang L."/>
            <person name="Song H."/>
            <person name="Tian L."/>
            <person name="Zhu Q."/>
            <person name="Wang B."/>
        </authorList>
    </citation>
    <scope>NUCLEOTIDE SEQUENCE</scope>
    <source>
        <strain evidence="1">ZJHYS-2018</strain>
    </source>
</reference>
<keyword evidence="2" id="KW-1185">Reference proteome</keyword>
<dbReference type="EMBL" id="CM024805">
    <property type="protein sequence ID" value="KAG8009292.1"/>
    <property type="molecule type" value="Genomic_DNA"/>
</dbReference>
<proteinExistence type="predicted"/>
<name>A0ACB7F457_NIBAL</name>
<accession>A0ACB7F457</accession>
<evidence type="ECO:0000313" key="2">
    <source>
        <dbReference type="Proteomes" id="UP000805704"/>
    </source>
</evidence>
<organism evidence="1 2">
    <name type="scientific">Nibea albiflora</name>
    <name type="common">Yellow drum</name>
    <name type="synonym">Corvina albiflora</name>
    <dbReference type="NCBI Taxonomy" id="240163"/>
    <lineage>
        <taxon>Eukaryota</taxon>
        <taxon>Metazoa</taxon>
        <taxon>Chordata</taxon>
        <taxon>Craniata</taxon>
        <taxon>Vertebrata</taxon>
        <taxon>Euteleostomi</taxon>
        <taxon>Actinopterygii</taxon>
        <taxon>Neopterygii</taxon>
        <taxon>Teleostei</taxon>
        <taxon>Neoteleostei</taxon>
        <taxon>Acanthomorphata</taxon>
        <taxon>Eupercaria</taxon>
        <taxon>Sciaenidae</taxon>
        <taxon>Nibea</taxon>
    </lineage>
</organism>
<dbReference type="Proteomes" id="UP000805704">
    <property type="component" value="Chromosome 17"/>
</dbReference>
<evidence type="ECO:0000313" key="1">
    <source>
        <dbReference type="EMBL" id="KAG8009292.1"/>
    </source>
</evidence>